<evidence type="ECO:0000313" key="5">
    <source>
        <dbReference type="EMBL" id="KQH83467.1"/>
    </source>
</evidence>
<dbReference type="PANTHER" id="PTHR10605:SF56">
    <property type="entry name" value="BIFUNCTIONAL HEPARAN SULFATE N-DEACETYLASE_N-SULFOTRANSFERASE"/>
    <property type="match status" value="1"/>
</dbReference>
<dbReference type="PATRIC" id="fig|277988.4.peg.98"/>
<evidence type="ECO:0000256" key="1">
    <source>
        <dbReference type="ARBA" id="ARBA00022679"/>
    </source>
</evidence>
<reference evidence="5 6" key="1">
    <citation type="submission" date="2015-08" db="EMBL/GenBank/DDBJ databases">
        <title>Thermococcus thioreducens DSM 14981 genome sequencing.</title>
        <authorList>
            <person name="Hong S.-J."/>
            <person name="Kim M.-C."/>
            <person name="Shin J.-H."/>
        </authorList>
    </citation>
    <scope>NUCLEOTIDE SEQUENCE [LARGE SCALE GENOMIC DNA]</scope>
    <source>
        <strain evidence="5 6">DSM 14981</strain>
    </source>
</reference>
<dbReference type="SUPFAM" id="SSF52540">
    <property type="entry name" value="P-loop containing nucleoside triphosphate hydrolases"/>
    <property type="match status" value="1"/>
</dbReference>
<dbReference type="InterPro" id="IPR037359">
    <property type="entry name" value="NST/OST"/>
</dbReference>
<dbReference type="EMBL" id="LIXN01000001">
    <property type="protein sequence ID" value="KQH83467.1"/>
    <property type="molecule type" value="Genomic_DNA"/>
</dbReference>
<evidence type="ECO:0000313" key="4">
    <source>
        <dbReference type="EMBL" id="ASJ11451.1"/>
    </source>
</evidence>
<dbReference type="Pfam" id="PF00685">
    <property type="entry name" value="Sulfotransfer_1"/>
    <property type="match status" value="1"/>
</dbReference>
<name>A0A0Q2S8B7_9EURY</name>
<keyword evidence="2" id="KW-0325">Glycoprotein</keyword>
<dbReference type="Proteomes" id="UP000051862">
    <property type="component" value="Unassembled WGS sequence"/>
</dbReference>
<dbReference type="InterPro" id="IPR027417">
    <property type="entry name" value="P-loop_NTPase"/>
</dbReference>
<evidence type="ECO:0000256" key="2">
    <source>
        <dbReference type="ARBA" id="ARBA00023180"/>
    </source>
</evidence>
<organism evidence="5 6">
    <name type="scientific">Thermococcus thioreducens</name>
    <dbReference type="NCBI Taxonomy" id="277988"/>
    <lineage>
        <taxon>Archaea</taxon>
        <taxon>Methanobacteriati</taxon>
        <taxon>Methanobacteriota</taxon>
        <taxon>Thermococci</taxon>
        <taxon>Thermococcales</taxon>
        <taxon>Thermococcaceae</taxon>
        <taxon>Thermococcus</taxon>
    </lineage>
</organism>
<gene>
    <name evidence="4" type="ORF">A3L14_00475</name>
    <name evidence="5" type="ORF">AMR53_00480</name>
</gene>
<sequence length="153" mass="18289">MVHLELFRGARGYRIVGESSVIYLYSKEAAKNIYGFNPDAKIIALFREPVSFLYSLHSVFLRELHENVEDFKKALELEPLRRQWKQIPKYVLFPSMLYYSGWIKYAEHLKRYYKHFDESQVKVIIFDDLKADPEKVYREILQFLGVQNVDFTP</sequence>
<dbReference type="GO" id="GO:0008146">
    <property type="term" value="F:sulfotransferase activity"/>
    <property type="evidence" value="ECO:0007669"/>
    <property type="project" value="InterPro"/>
</dbReference>
<dbReference type="Gene3D" id="3.40.50.300">
    <property type="entry name" value="P-loop containing nucleotide triphosphate hydrolases"/>
    <property type="match status" value="1"/>
</dbReference>
<evidence type="ECO:0000259" key="3">
    <source>
        <dbReference type="Pfam" id="PF00685"/>
    </source>
</evidence>
<dbReference type="AlphaFoldDB" id="A0A0Q2S8B7"/>
<evidence type="ECO:0000313" key="7">
    <source>
        <dbReference type="Proteomes" id="UP000250136"/>
    </source>
</evidence>
<dbReference type="EMBL" id="CP015105">
    <property type="protein sequence ID" value="ASJ11451.1"/>
    <property type="molecule type" value="Genomic_DNA"/>
</dbReference>
<feature type="domain" description="Sulfotransferase" evidence="3">
    <location>
        <begin position="36"/>
        <end position="147"/>
    </location>
</feature>
<reference evidence="4 7" key="2">
    <citation type="submission" date="2016-04" db="EMBL/GenBank/DDBJ databases">
        <title>Complete genome sequence of Thermococcus thioreducens type strain OGL-20P.</title>
        <authorList>
            <person name="Oger P.M."/>
        </authorList>
    </citation>
    <scope>NUCLEOTIDE SEQUENCE [LARGE SCALE GENOMIC DNA]</scope>
    <source>
        <strain evidence="4 7">OGL-20P</strain>
    </source>
</reference>
<proteinExistence type="predicted"/>
<dbReference type="InterPro" id="IPR000863">
    <property type="entry name" value="Sulfotransferase_dom"/>
</dbReference>
<dbReference type="Proteomes" id="UP000250136">
    <property type="component" value="Chromosome"/>
</dbReference>
<dbReference type="PANTHER" id="PTHR10605">
    <property type="entry name" value="HEPARAN SULFATE SULFOTRANSFERASE"/>
    <property type="match status" value="1"/>
</dbReference>
<accession>A0A0Q2S8B7</accession>
<keyword evidence="1" id="KW-0808">Transferase</keyword>
<dbReference type="KEGG" id="ttd:A3L14_00475"/>
<protein>
    <recommendedName>
        <fullName evidence="3">Sulfotransferase domain-containing protein</fullName>
    </recommendedName>
</protein>
<keyword evidence="7" id="KW-1185">Reference proteome</keyword>
<evidence type="ECO:0000313" key="6">
    <source>
        <dbReference type="Proteomes" id="UP000051862"/>
    </source>
</evidence>